<keyword evidence="2" id="KW-0732">Signal</keyword>
<feature type="transmembrane region" description="Helical" evidence="1">
    <location>
        <begin position="167"/>
        <end position="188"/>
    </location>
</feature>
<evidence type="ECO:0000313" key="3">
    <source>
        <dbReference type="EMBL" id="CAD9279769.1"/>
    </source>
</evidence>
<sequence length="190" mass="20377">MKTTFAVILAVLASANAFAPLATRAVGKKKVAKKPVKRVVKKAASAGPPASKGYPSFKDAAESFKPWTGISGGGNRAPTPVFLHPESINPDLQFDRDPAAYEAAAKTRTTKNQVFVFDDGLTELERKQRKTIPTFLTGSAKSQADTSTIRSDLSGEEFAFGLDADRFQLLFITVFGLFTLVGCLSGNVNF</sequence>
<keyword evidence="1" id="KW-0472">Membrane</keyword>
<protein>
    <recommendedName>
        <fullName evidence="4">PSI-J</fullName>
    </recommendedName>
</protein>
<gene>
    <name evidence="3" type="ORF">GOCE00092_LOCUS8679</name>
</gene>
<reference evidence="3" key="1">
    <citation type="submission" date="2021-01" db="EMBL/GenBank/DDBJ databases">
        <authorList>
            <person name="Corre E."/>
            <person name="Pelletier E."/>
            <person name="Niang G."/>
            <person name="Scheremetjew M."/>
            <person name="Finn R."/>
            <person name="Kale V."/>
            <person name="Holt S."/>
            <person name="Cochrane G."/>
            <person name="Meng A."/>
            <person name="Brown T."/>
            <person name="Cohen L."/>
        </authorList>
    </citation>
    <scope>NUCLEOTIDE SEQUENCE</scope>
    <source>
        <strain evidence="3">CCMP 410</strain>
    </source>
</reference>
<keyword evidence="1" id="KW-0812">Transmembrane</keyword>
<evidence type="ECO:0000256" key="2">
    <source>
        <dbReference type="SAM" id="SignalP"/>
    </source>
</evidence>
<dbReference type="EMBL" id="HBGK01017307">
    <property type="protein sequence ID" value="CAD9279769.1"/>
    <property type="molecule type" value="Transcribed_RNA"/>
</dbReference>
<dbReference type="AlphaFoldDB" id="A0A7S1Y4M3"/>
<proteinExistence type="predicted"/>
<keyword evidence="1" id="KW-1133">Transmembrane helix</keyword>
<name>A0A7S1Y4M3_9STRA</name>
<organism evidence="3">
    <name type="scientific">Grammatophora oceanica</name>
    <dbReference type="NCBI Taxonomy" id="210454"/>
    <lineage>
        <taxon>Eukaryota</taxon>
        <taxon>Sar</taxon>
        <taxon>Stramenopiles</taxon>
        <taxon>Ochrophyta</taxon>
        <taxon>Bacillariophyta</taxon>
        <taxon>Fragilariophyceae</taxon>
        <taxon>Fragilariophycidae</taxon>
        <taxon>Rhabdonematales</taxon>
        <taxon>Grammatophoraceae</taxon>
        <taxon>Grammatophora</taxon>
    </lineage>
</organism>
<feature type="chain" id="PRO_5030990721" description="PSI-J" evidence="2">
    <location>
        <begin position="18"/>
        <end position="190"/>
    </location>
</feature>
<feature type="signal peptide" evidence="2">
    <location>
        <begin position="1"/>
        <end position="17"/>
    </location>
</feature>
<accession>A0A7S1Y4M3</accession>
<evidence type="ECO:0000256" key="1">
    <source>
        <dbReference type="SAM" id="Phobius"/>
    </source>
</evidence>
<evidence type="ECO:0008006" key="4">
    <source>
        <dbReference type="Google" id="ProtNLM"/>
    </source>
</evidence>